<dbReference type="InterPro" id="IPR050707">
    <property type="entry name" value="HTH_MetabolicPath_Reg"/>
</dbReference>
<sequence>MAELKRGRAKTRTNMEVTRTLDRGLRILEVIADEASLSLSEISRRLDLTPATTSRLLETLRSRDYVHQDEQTGLYDVGPRAFQVGSAFTQRLRLHQVAEPVLIRLAETLGDTVSLAVREKNEIIFVDQREGRGMIRMASRLGVRAPLHCTAAGKVMTAWLWESALQEAFGEEPFQSFTPRTITERSALLTDLDRVRTQGYALDLEEYEQQICCLAAPVRGRDGHVVGAVSVSRVASRFPLDNPSSIAKTIVAAAEDLSRRLGWAASAQAPVRRLADSDQHTVEIFDD</sequence>
<evidence type="ECO:0000256" key="1">
    <source>
        <dbReference type="ARBA" id="ARBA00023015"/>
    </source>
</evidence>
<dbReference type="Gene3D" id="1.10.10.10">
    <property type="entry name" value="Winged helix-like DNA-binding domain superfamily/Winged helix DNA-binding domain"/>
    <property type="match status" value="1"/>
</dbReference>
<dbReference type="AlphaFoldDB" id="A0A967KA69"/>
<dbReference type="Pfam" id="PF09339">
    <property type="entry name" value="HTH_IclR"/>
    <property type="match status" value="1"/>
</dbReference>
<dbReference type="GO" id="GO:0045892">
    <property type="term" value="P:negative regulation of DNA-templated transcription"/>
    <property type="evidence" value="ECO:0007669"/>
    <property type="project" value="TreeGrafter"/>
</dbReference>
<dbReference type="InterPro" id="IPR005471">
    <property type="entry name" value="Tscrpt_reg_IclR_N"/>
</dbReference>
<dbReference type="SUPFAM" id="SSF55781">
    <property type="entry name" value="GAF domain-like"/>
    <property type="match status" value="1"/>
</dbReference>
<evidence type="ECO:0000256" key="3">
    <source>
        <dbReference type="ARBA" id="ARBA00023163"/>
    </source>
</evidence>
<accession>A0A967KA69</accession>
<dbReference type="PROSITE" id="PS51077">
    <property type="entry name" value="HTH_ICLR"/>
    <property type="match status" value="1"/>
</dbReference>
<dbReference type="PROSITE" id="PS51078">
    <property type="entry name" value="ICLR_ED"/>
    <property type="match status" value="1"/>
</dbReference>
<dbReference type="RefSeq" id="WP_167229134.1">
    <property type="nucleotide sequence ID" value="NZ_JAAQPH010000022.1"/>
</dbReference>
<keyword evidence="3" id="KW-0804">Transcription</keyword>
<reference evidence="6" key="1">
    <citation type="submission" date="2020-03" db="EMBL/GenBank/DDBJ databases">
        <title>Genome of Pelagibius litoralis DSM 21314T.</title>
        <authorList>
            <person name="Wang G."/>
        </authorList>
    </citation>
    <scope>NUCLEOTIDE SEQUENCE</scope>
    <source>
        <strain evidence="6">DSM 21314</strain>
    </source>
</reference>
<protein>
    <submittedName>
        <fullName evidence="6">IclR family transcriptional regulator</fullName>
    </submittedName>
</protein>
<dbReference type="SMART" id="SM00346">
    <property type="entry name" value="HTH_ICLR"/>
    <property type="match status" value="1"/>
</dbReference>
<organism evidence="6 7">
    <name type="scientific">Pelagibius litoralis</name>
    <dbReference type="NCBI Taxonomy" id="374515"/>
    <lineage>
        <taxon>Bacteria</taxon>
        <taxon>Pseudomonadati</taxon>
        <taxon>Pseudomonadota</taxon>
        <taxon>Alphaproteobacteria</taxon>
        <taxon>Rhodospirillales</taxon>
        <taxon>Rhodovibrionaceae</taxon>
        <taxon>Pelagibius</taxon>
    </lineage>
</organism>
<dbReference type="SUPFAM" id="SSF46785">
    <property type="entry name" value="Winged helix' DNA-binding domain"/>
    <property type="match status" value="1"/>
</dbReference>
<keyword evidence="7" id="KW-1185">Reference proteome</keyword>
<dbReference type="GO" id="GO:0003677">
    <property type="term" value="F:DNA binding"/>
    <property type="evidence" value="ECO:0007669"/>
    <property type="project" value="UniProtKB-KW"/>
</dbReference>
<dbReference type="PANTHER" id="PTHR30136">
    <property type="entry name" value="HELIX-TURN-HELIX TRANSCRIPTIONAL REGULATOR, ICLR FAMILY"/>
    <property type="match status" value="1"/>
</dbReference>
<comment type="caution">
    <text evidence="6">The sequence shown here is derived from an EMBL/GenBank/DDBJ whole genome shotgun (WGS) entry which is preliminary data.</text>
</comment>
<dbReference type="Gene3D" id="3.30.450.40">
    <property type="match status" value="1"/>
</dbReference>
<dbReference type="PANTHER" id="PTHR30136:SF24">
    <property type="entry name" value="HTH-TYPE TRANSCRIPTIONAL REPRESSOR ALLR"/>
    <property type="match status" value="1"/>
</dbReference>
<evidence type="ECO:0000313" key="7">
    <source>
        <dbReference type="Proteomes" id="UP000761264"/>
    </source>
</evidence>
<keyword evidence="1" id="KW-0805">Transcription regulation</keyword>
<dbReference type="InterPro" id="IPR014757">
    <property type="entry name" value="Tscrpt_reg_IclR_C"/>
</dbReference>
<dbReference type="InterPro" id="IPR036388">
    <property type="entry name" value="WH-like_DNA-bd_sf"/>
</dbReference>
<feature type="domain" description="IclR-ED" evidence="5">
    <location>
        <begin position="80"/>
        <end position="263"/>
    </location>
</feature>
<evidence type="ECO:0000313" key="6">
    <source>
        <dbReference type="EMBL" id="NIA71473.1"/>
    </source>
</evidence>
<proteinExistence type="predicted"/>
<dbReference type="InterPro" id="IPR029016">
    <property type="entry name" value="GAF-like_dom_sf"/>
</dbReference>
<dbReference type="InterPro" id="IPR036390">
    <property type="entry name" value="WH_DNA-bd_sf"/>
</dbReference>
<dbReference type="EMBL" id="JAAQPH010000022">
    <property type="protein sequence ID" value="NIA71473.1"/>
    <property type="molecule type" value="Genomic_DNA"/>
</dbReference>
<gene>
    <name evidence="6" type="ORF">HBA54_23045</name>
</gene>
<evidence type="ECO:0000256" key="2">
    <source>
        <dbReference type="ARBA" id="ARBA00023125"/>
    </source>
</evidence>
<dbReference type="Pfam" id="PF01614">
    <property type="entry name" value="IclR_C"/>
    <property type="match status" value="1"/>
</dbReference>
<evidence type="ECO:0000259" key="4">
    <source>
        <dbReference type="PROSITE" id="PS51077"/>
    </source>
</evidence>
<keyword evidence="2" id="KW-0238">DNA-binding</keyword>
<evidence type="ECO:0000259" key="5">
    <source>
        <dbReference type="PROSITE" id="PS51078"/>
    </source>
</evidence>
<name>A0A967KA69_9PROT</name>
<dbReference type="GO" id="GO:0003700">
    <property type="term" value="F:DNA-binding transcription factor activity"/>
    <property type="evidence" value="ECO:0007669"/>
    <property type="project" value="TreeGrafter"/>
</dbReference>
<dbReference type="Proteomes" id="UP000761264">
    <property type="component" value="Unassembled WGS sequence"/>
</dbReference>
<feature type="domain" description="HTH iclR-type" evidence="4">
    <location>
        <begin position="18"/>
        <end position="79"/>
    </location>
</feature>